<dbReference type="EMBL" id="JAEUBG010000149">
    <property type="protein sequence ID" value="KAH3688803.1"/>
    <property type="molecule type" value="Genomic_DNA"/>
</dbReference>
<sequence>MAPATKPTTTPVDNLLAEPGYSWTSTEVELEEEEEELCCSTTVAPEPALVVVAAEAAAVVVVEAFGRVVVRTVGTVKVLVTSPSVVVVTWKRNVDTFWTVGDEVGLDGRRVDNLVTVSVDSGDGRGELHVGSTGGEWAVCGVRCNDTVRSCGDDGGGVSERTGGGVDSFDVVNSCGDDGVRGWKNKRRLGFGTSRRRSCLGFGTSRRRRSCLGFGTSRRRRRRSCLGFADGRRRSSGT</sequence>
<dbReference type="AlphaFoldDB" id="A0A9P8TR22"/>
<protein>
    <submittedName>
        <fullName evidence="1">Uncharacterized protein</fullName>
    </submittedName>
</protein>
<keyword evidence="2" id="KW-1185">Reference proteome</keyword>
<accession>A0A9P8TR22</accession>
<organism evidence="1 2">
    <name type="scientific">Wickerhamomyces pijperi</name>
    <name type="common">Yeast</name>
    <name type="synonym">Pichia pijperi</name>
    <dbReference type="NCBI Taxonomy" id="599730"/>
    <lineage>
        <taxon>Eukaryota</taxon>
        <taxon>Fungi</taxon>
        <taxon>Dikarya</taxon>
        <taxon>Ascomycota</taxon>
        <taxon>Saccharomycotina</taxon>
        <taxon>Saccharomycetes</taxon>
        <taxon>Phaffomycetales</taxon>
        <taxon>Wickerhamomycetaceae</taxon>
        <taxon>Wickerhamomyces</taxon>
    </lineage>
</organism>
<gene>
    <name evidence="1" type="ORF">WICPIJ_000215</name>
</gene>
<dbReference type="Proteomes" id="UP000774326">
    <property type="component" value="Unassembled WGS sequence"/>
</dbReference>
<reference evidence="1" key="2">
    <citation type="submission" date="2021-01" db="EMBL/GenBank/DDBJ databases">
        <authorList>
            <person name="Schikora-Tamarit M.A."/>
        </authorList>
    </citation>
    <scope>NUCLEOTIDE SEQUENCE</scope>
    <source>
        <strain evidence="1">CBS2887</strain>
    </source>
</reference>
<proteinExistence type="predicted"/>
<reference evidence="1" key="1">
    <citation type="journal article" date="2021" name="Open Biol.">
        <title>Shared evolutionary footprints suggest mitochondrial oxidative damage underlies multiple complex I losses in fungi.</title>
        <authorList>
            <person name="Schikora-Tamarit M.A."/>
            <person name="Marcet-Houben M."/>
            <person name="Nosek J."/>
            <person name="Gabaldon T."/>
        </authorList>
    </citation>
    <scope>NUCLEOTIDE SEQUENCE</scope>
    <source>
        <strain evidence="1">CBS2887</strain>
    </source>
</reference>
<comment type="caution">
    <text evidence="1">The sequence shown here is derived from an EMBL/GenBank/DDBJ whole genome shotgun (WGS) entry which is preliminary data.</text>
</comment>
<name>A0A9P8TR22_WICPI</name>
<evidence type="ECO:0000313" key="1">
    <source>
        <dbReference type="EMBL" id="KAH3688803.1"/>
    </source>
</evidence>
<evidence type="ECO:0000313" key="2">
    <source>
        <dbReference type="Proteomes" id="UP000774326"/>
    </source>
</evidence>